<dbReference type="PATRIC" id="fig|1280954.3.peg.2921"/>
<dbReference type="PANTHER" id="PTHR30069">
    <property type="entry name" value="TONB-DEPENDENT OUTER MEMBRANE RECEPTOR"/>
    <property type="match status" value="1"/>
</dbReference>
<dbReference type="AlphaFoldDB" id="A0A062VG70"/>
<keyword evidence="7" id="KW-0732">Signal</keyword>
<evidence type="ECO:0000256" key="5">
    <source>
        <dbReference type="ARBA" id="ARBA00023136"/>
    </source>
</evidence>
<dbReference type="SUPFAM" id="SSF49464">
    <property type="entry name" value="Carboxypeptidase regulatory domain-like"/>
    <property type="match status" value="1"/>
</dbReference>
<dbReference type="PANTHER" id="PTHR30069:SF46">
    <property type="entry name" value="OAR PROTEIN"/>
    <property type="match status" value="1"/>
</dbReference>
<organism evidence="9 10">
    <name type="scientific">Hyphomonas polymorpha PS728</name>
    <dbReference type="NCBI Taxonomy" id="1280954"/>
    <lineage>
        <taxon>Bacteria</taxon>
        <taxon>Pseudomonadati</taxon>
        <taxon>Pseudomonadota</taxon>
        <taxon>Alphaproteobacteria</taxon>
        <taxon>Hyphomonadales</taxon>
        <taxon>Hyphomonadaceae</taxon>
        <taxon>Hyphomonas</taxon>
    </lineage>
</organism>
<evidence type="ECO:0000256" key="7">
    <source>
        <dbReference type="SAM" id="SignalP"/>
    </source>
</evidence>
<evidence type="ECO:0000313" key="9">
    <source>
        <dbReference type="EMBL" id="KCZ97542.1"/>
    </source>
</evidence>
<feature type="signal peptide" evidence="7">
    <location>
        <begin position="1"/>
        <end position="26"/>
    </location>
</feature>
<dbReference type="eggNOG" id="COG4771">
    <property type="taxonomic scope" value="Bacteria"/>
</dbReference>
<keyword evidence="6" id="KW-0998">Cell outer membrane</keyword>
<dbReference type="PROSITE" id="PS00430">
    <property type="entry name" value="TONB_DEPENDENT_REC_1"/>
    <property type="match status" value="1"/>
</dbReference>
<comment type="caution">
    <text evidence="9">The sequence shown here is derived from an EMBL/GenBank/DDBJ whole genome shotgun (WGS) entry which is preliminary data.</text>
</comment>
<dbReference type="Proteomes" id="UP000027100">
    <property type="component" value="Unassembled WGS sequence"/>
</dbReference>
<dbReference type="GO" id="GO:0009279">
    <property type="term" value="C:cell outer membrane"/>
    <property type="evidence" value="ECO:0007669"/>
    <property type="project" value="UniProtKB-SubCell"/>
</dbReference>
<evidence type="ECO:0000256" key="4">
    <source>
        <dbReference type="ARBA" id="ARBA00022692"/>
    </source>
</evidence>
<feature type="domain" description="TonB-dependent transporter Oar-like beta-barrel" evidence="8">
    <location>
        <begin position="246"/>
        <end position="311"/>
    </location>
</feature>
<evidence type="ECO:0000256" key="6">
    <source>
        <dbReference type="ARBA" id="ARBA00023237"/>
    </source>
</evidence>
<dbReference type="InterPro" id="IPR008969">
    <property type="entry name" value="CarboxyPept-like_regulatory"/>
</dbReference>
<keyword evidence="9" id="KW-0675">Receptor</keyword>
<dbReference type="RefSeq" id="WP_035600241.1">
    <property type="nucleotide sequence ID" value="NZ_ARYM01000018.1"/>
</dbReference>
<reference evidence="9 10" key="1">
    <citation type="journal article" date="2014" name="Antonie Van Leeuwenhoek">
        <title>Hyphomonas beringensis sp. nov. and Hyphomonas chukchiensis sp. nov., isolated from surface seawater of the Bering Sea and Chukchi Sea.</title>
        <authorList>
            <person name="Li C."/>
            <person name="Lai Q."/>
            <person name="Li G."/>
            <person name="Dong C."/>
            <person name="Wang J."/>
            <person name="Liao Y."/>
            <person name="Shao Z."/>
        </authorList>
    </citation>
    <scope>NUCLEOTIDE SEQUENCE [LARGE SCALE GENOMIC DNA]</scope>
    <source>
        <strain evidence="9 10">PS728</strain>
    </source>
</reference>
<dbReference type="SUPFAM" id="SSF56935">
    <property type="entry name" value="Porins"/>
    <property type="match status" value="1"/>
</dbReference>
<feature type="domain" description="TonB-dependent transporter Oar-like beta-barrel" evidence="8">
    <location>
        <begin position="354"/>
        <end position="985"/>
    </location>
</feature>
<dbReference type="InterPro" id="IPR057601">
    <property type="entry name" value="Oar-like_b-barrel"/>
</dbReference>
<dbReference type="EMBL" id="ARYM01000018">
    <property type="protein sequence ID" value="KCZ97542.1"/>
    <property type="molecule type" value="Genomic_DNA"/>
</dbReference>
<dbReference type="Gene3D" id="2.60.40.1120">
    <property type="entry name" value="Carboxypeptidase-like, regulatory domain"/>
    <property type="match status" value="1"/>
</dbReference>
<dbReference type="InterPro" id="IPR039426">
    <property type="entry name" value="TonB-dep_rcpt-like"/>
</dbReference>
<keyword evidence="2" id="KW-0813">Transport</keyword>
<feature type="chain" id="PRO_5001615179" evidence="7">
    <location>
        <begin position="27"/>
        <end position="1056"/>
    </location>
</feature>
<evidence type="ECO:0000256" key="3">
    <source>
        <dbReference type="ARBA" id="ARBA00022452"/>
    </source>
</evidence>
<dbReference type="Gene3D" id="2.40.170.20">
    <property type="entry name" value="TonB-dependent receptor, beta-barrel domain"/>
    <property type="match status" value="1"/>
</dbReference>
<proteinExistence type="predicted"/>
<keyword evidence="10" id="KW-1185">Reference proteome</keyword>
<evidence type="ECO:0000256" key="2">
    <source>
        <dbReference type="ARBA" id="ARBA00022448"/>
    </source>
</evidence>
<keyword evidence="3" id="KW-1134">Transmembrane beta strand</keyword>
<dbReference type="InterPro" id="IPR036942">
    <property type="entry name" value="Beta-barrel_TonB_sf"/>
</dbReference>
<keyword evidence="4" id="KW-0812">Transmembrane</keyword>
<dbReference type="GO" id="GO:0015344">
    <property type="term" value="F:siderophore uptake transmembrane transporter activity"/>
    <property type="evidence" value="ECO:0007669"/>
    <property type="project" value="TreeGrafter"/>
</dbReference>
<sequence>MIKNFFARSASIAALAALAPVAAVYAQVTTSDARGVVTDSAGQPVAGATVTVVHQPTGTVTTATTGSNGLYTVQNLRIGGPFSFTVSGNDVVTSRVENVYTGLGETSVVNIVTAAADDTARLDTVVVTGSAAIANVATGPSSSYNLDTLENIPAISRDLKDALRLDPRIYIDDGFVDAISCAGANPRYNSLTVDGARLSDSFGLNSNGYPTESMPFSYDSIQQVSVELAPFDVEYGLFTACNINAVTKSGTNSFHGGLFFDYTNQDLRGDSVEGNKIATQDFEDKRYGFNIGGPIIQDKLFFFGSYEKNEAVNQFDNSPAFARVDPAVYQQVIDIAVNQYGYEAGGIPTSIPVEDEKIFAKLDWNITDRQRAAVSYTKNEAFNFNPSDSSTTQVSDGNHFYKRGGLLESYSASLNSDWTDNFNTELRFTRVEFDAVADPVVGNSGWGEVQVIVPNTAGGTSTIYLGADDSRHFNDLIYTSDVYKAKANWQLGDHRLTFGAEREELDVFNAFIQRTRGLWIFGQFANGGITGISDFAAGNIDDFRYQNAAGTNNPNDGAAQFGYEINTFYLQDKWQVTPALELTAGLRYDTYTSGDEPLLNPRFQTAYGFANNATMDGRDLLQPRLGFKYDYTNDIRFHGGIGLYSGGNPNVWISNNYSNNGVTLFDYRVRNRNLSTFTFGSGDPFFTVPDEAIAAMAAANASAGAGPVNALDPDFEIPSEWKAALGTVIDFGSADAWYGDDWRLMLDFLVSKTNEAAYVLPISFTQTRTAADGRPVYTGNTNDFLLTNAEEKGWARTVSVGLSKDYGNGIDWTAGYAFTQAKDVNPMTSSVAFSNWSNVQTFDPVNMDLGNSDYVIPHRFTFNLNLRKEFIKNFATKASLFATANEGAPYSYTIGSTNAFTVGNNSARNLAYIPTGVNDPVLSPSSNATAVQNLVNYINSNSDLSAMRGTIADRNSQTDPWRSRFDIRLAQEFPGLRADDRTEAFMVIRNVGNLLNDDWGVMKEHGFPGNAQLYGISGIDAQGRLIVTSFSPAVDNASAINSASLWQVRLGLKYTF</sequence>
<name>A0A062VG70_9PROT</name>
<dbReference type="InterPro" id="IPR010916">
    <property type="entry name" value="TonB_box_CS"/>
</dbReference>
<dbReference type="STRING" id="1280954.HPO_14421"/>
<keyword evidence="5" id="KW-0472">Membrane</keyword>
<evidence type="ECO:0000259" key="8">
    <source>
        <dbReference type="Pfam" id="PF25183"/>
    </source>
</evidence>
<evidence type="ECO:0000256" key="1">
    <source>
        <dbReference type="ARBA" id="ARBA00004571"/>
    </source>
</evidence>
<dbReference type="Pfam" id="PF25183">
    <property type="entry name" value="OMP_b-brl_4"/>
    <property type="match status" value="2"/>
</dbReference>
<gene>
    <name evidence="9" type="ORF">HPO_14421</name>
</gene>
<comment type="subcellular location">
    <subcellularLocation>
        <location evidence="1">Cell outer membrane</location>
        <topology evidence="1">Multi-pass membrane protein</topology>
    </subcellularLocation>
</comment>
<protein>
    <submittedName>
        <fullName evidence="9">Outer membrane receptor (OMR) family protein</fullName>
    </submittedName>
</protein>
<evidence type="ECO:0000313" key="10">
    <source>
        <dbReference type="Proteomes" id="UP000027100"/>
    </source>
</evidence>
<dbReference type="Pfam" id="PF13620">
    <property type="entry name" value="CarboxypepD_reg"/>
    <property type="match status" value="1"/>
</dbReference>
<dbReference type="GO" id="GO:0044718">
    <property type="term" value="P:siderophore transmembrane transport"/>
    <property type="evidence" value="ECO:0007669"/>
    <property type="project" value="TreeGrafter"/>
</dbReference>
<accession>A0A062VG70</accession>
<dbReference type="OrthoDB" id="9768147at2"/>